<dbReference type="PANTHER" id="PTHR47670:SF1">
    <property type="entry name" value="ADENYLYLSULFATASE HINT3"/>
    <property type="match status" value="1"/>
</dbReference>
<feature type="short sequence motif" description="Histidine triad motif" evidence="2 3">
    <location>
        <begin position="98"/>
        <end position="102"/>
    </location>
</feature>
<feature type="active site" description="Tele-AMP-histidine intermediate" evidence="1">
    <location>
        <position position="100"/>
    </location>
</feature>
<dbReference type="Proteomes" id="UP000177777">
    <property type="component" value="Unassembled WGS sequence"/>
</dbReference>
<dbReference type="Gene3D" id="3.30.428.10">
    <property type="entry name" value="HIT-like"/>
    <property type="match status" value="1"/>
</dbReference>
<dbReference type="InterPro" id="IPR001310">
    <property type="entry name" value="Histidine_triad_HIT"/>
</dbReference>
<dbReference type="GO" id="GO:0047627">
    <property type="term" value="F:adenylylsulfatase activity"/>
    <property type="evidence" value="ECO:0007669"/>
    <property type="project" value="TreeGrafter"/>
</dbReference>
<proteinExistence type="predicted"/>
<evidence type="ECO:0000313" key="5">
    <source>
        <dbReference type="EMBL" id="OGI76947.1"/>
    </source>
</evidence>
<dbReference type="PANTHER" id="PTHR47670">
    <property type="entry name" value="ADENYLYLSULFATASE HINT3"/>
    <property type="match status" value="1"/>
</dbReference>
<dbReference type="InterPro" id="IPR039384">
    <property type="entry name" value="HINT"/>
</dbReference>
<evidence type="ECO:0000313" key="6">
    <source>
        <dbReference type="Proteomes" id="UP000177777"/>
    </source>
</evidence>
<dbReference type="Pfam" id="PF01230">
    <property type="entry name" value="HIT"/>
    <property type="match status" value="1"/>
</dbReference>
<feature type="domain" description="HIT" evidence="4">
    <location>
        <begin position="6"/>
        <end position="113"/>
    </location>
</feature>
<dbReference type="InterPro" id="IPR036265">
    <property type="entry name" value="HIT-like_sf"/>
</dbReference>
<evidence type="ECO:0000256" key="3">
    <source>
        <dbReference type="PROSITE-ProRule" id="PRU00464"/>
    </source>
</evidence>
<reference evidence="5 6" key="1">
    <citation type="journal article" date="2016" name="Nat. Commun.">
        <title>Thousands of microbial genomes shed light on interconnected biogeochemical processes in an aquifer system.</title>
        <authorList>
            <person name="Anantharaman K."/>
            <person name="Brown C.T."/>
            <person name="Hug L.A."/>
            <person name="Sharon I."/>
            <person name="Castelle C.J."/>
            <person name="Probst A.J."/>
            <person name="Thomas B.C."/>
            <person name="Singh A."/>
            <person name="Wilkins M.J."/>
            <person name="Karaoz U."/>
            <person name="Brodie E.L."/>
            <person name="Williams K.H."/>
            <person name="Hubbard S.S."/>
            <person name="Banfield J.F."/>
        </authorList>
    </citation>
    <scope>NUCLEOTIDE SEQUENCE [LARGE SCALE GENOMIC DNA]</scope>
</reference>
<sequence length="138" mass="15447">MDNNCIFCKIVRGEIPSAKIYEDDKTLAFLDIVPVNIGHALVIPKEHFKDIHEVPEDLVGHMMKIVKKVSSALRTSLPCDGVNVNMNNEGAAGQVVFHAHIHVIPRHAGDGFELWHGKRKYQENEMQKVSRKVSLAIA</sequence>
<evidence type="ECO:0000256" key="2">
    <source>
        <dbReference type="PIRSR" id="PIRSR601310-3"/>
    </source>
</evidence>
<keyword evidence="5" id="KW-0378">Hydrolase</keyword>
<dbReference type="PRINTS" id="PR00332">
    <property type="entry name" value="HISTRIAD"/>
</dbReference>
<organism evidence="5 6">
    <name type="scientific">Candidatus Nomurabacteria bacterium RIFCSPHIGHO2_02_FULL_41_18</name>
    <dbReference type="NCBI Taxonomy" id="1801754"/>
    <lineage>
        <taxon>Bacteria</taxon>
        <taxon>Candidatus Nomuraibacteriota</taxon>
    </lineage>
</organism>
<name>A0A1F6W4T2_9BACT</name>
<dbReference type="EMBL" id="MFUE01000020">
    <property type="protein sequence ID" value="OGI76947.1"/>
    <property type="molecule type" value="Genomic_DNA"/>
</dbReference>
<dbReference type="STRING" id="1801754.A3D42_02325"/>
<dbReference type="GO" id="GO:0006790">
    <property type="term" value="P:sulfur compound metabolic process"/>
    <property type="evidence" value="ECO:0007669"/>
    <property type="project" value="TreeGrafter"/>
</dbReference>
<dbReference type="GO" id="GO:0009150">
    <property type="term" value="P:purine ribonucleotide metabolic process"/>
    <property type="evidence" value="ECO:0007669"/>
    <property type="project" value="TreeGrafter"/>
</dbReference>
<dbReference type="CDD" id="cd01277">
    <property type="entry name" value="HINT_subgroup"/>
    <property type="match status" value="1"/>
</dbReference>
<accession>A0A1F6W4T2</accession>
<dbReference type="InterPro" id="IPR011146">
    <property type="entry name" value="HIT-like"/>
</dbReference>
<protein>
    <submittedName>
        <fullName evidence="5">HIT family hydrolase</fullName>
    </submittedName>
</protein>
<dbReference type="PROSITE" id="PS51084">
    <property type="entry name" value="HIT_2"/>
    <property type="match status" value="1"/>
</dbReference>
<evidence type="ECO:0000256" key="1">
    <source>
        <dbReference type="PIRSR" id="PIRSR601310-1"/>
    </source>
</evidence>
<evidence type="ECO:0000259" key="4">
    <source>
        <dbReference type="PROSITE" id="PS51084"/>
    </source>
</evidence>
<dbReference type="SUPFAM" id="SSF54197">
    <property type="entry name" value="HIT-like"/>
    <property type="match status" value="1"/>
</dbReference>
<gene>
    <name evidence="5" type="ORF">A3D42_02325</name>
</gene>
<comment type="caution">
    <text evidence="5">The sequence shown here is derived from an EMBL/GenBank/DDBJ whole genome shotgun (WGS) entry which is preliminary data.</text>
</comment>
<dbReference type="AlphaFoldDB" id="A0A1F6W4T2"/>